<keyword evidence="3" id="KW-1185">Reference proteome</keyword>
<dbReference type="Proteomes" id="UP001623661">
    <property type="component" value="Unassembled WGS sequence"/>
</dbReference>
<feature type="transmembrane region" description="Helical" evidence="1">
    <location>
        <begin position="89"/>
        <end position="109"/>
    </location>
</feature>
<protein>
    <submittedName>
        <fullName evidence="2">Uncharacterized protein</fullName>
    </submittedName>
</protein>
<name>A0ABW8TS14_9CLOT</name>
<keyword evidence="1" id="KW-1133">Transmembrane helix</keyword>
<gene>
    <name evidence="2" type="ORF">ACJDUH_10275</name>
</gene>
<proteinExistence type="predicted"/>
<reference evidence="2 3" key="1">
    <citation type="submission" date="2024-11" db="EMBL/GenBank/DDBJ databases">
        <authorList>
            <person name="Heng Y.C."/>
            <person name="Lim A.C.H."/>
            <person name="Lee J.K.Y."/>
            <person name="Kittelmann S."/>
        </authorList>
    </citation>
    <scope>NUCLEOTIDE SEQUENCE [LARGE SCALE GENOMIC DNA]</scope>
    <source>
        <strain evidence="2 3">WILCCON 0202</strain>
    </source>
</reference>
<sequence>MSIVLLVVYMFIVFTMKTNIDIYKNLGYRMYFESNNILDAMYLILNTLFFFTAIILLSSSVTNKFGMRLALASSLILMLEIVVKSVGFSIFPFISLGDIFWLITVNFSLNRLKKS</sequence>
<evidence type="ECO:0000313" key="3">
    <source>
        <dbReference type="Proteomes" id="UP001623661"/>
    </source>
</evidence>
<comment type="caution">
    <text evidence="2">The sequence shown here is derived from an EMBL/GenBank/DDBJ whole genome shotgun (WGS) entry which is preliminary data.</text>
</comment>
<evidence type="ECO:0000256" key="1">
    <source>
        <dbReference type="SAM" id="Phobius"/>
    </source>
</evidence>
<dbReference type="EMBL" id="JBJHZY010000002">
    <property type="protein sequence ID" value="MFL0268494.1"/>
    <property type="molecule type" value="Genomic_DNA"/>
</dbReference>
<organism evidence="2 3">
    <name type="scientific">Candidatus Clostridium radicumherbarum</name>
    <dbReference type="NCBI Taxonomy" id="3381662"/>
    <lineage>
        <taxon>Bacteria</taxon>
        <taxon>Bacillati</taxon>
        <taxon>Bacillota</taxon>
        <taxon>Clostridia</taxon>
        <taxon>Eubacteriales</taxon>
        <taxon>Clostridiaceae</taxon>
        <taxon>Clostridium</taxon>
    </lineage>
</organism>
<accession>A0ABW8TS14</accession>
<keyword evidence="1" id="KW-0812">Transmembrane</keyword>
<feature type="transmembrane region" description="Helical" evidence="1">
    <location>
        <begin position="41"/>
        <end position="58"/>
    </location>
</feature>
<feature type="transmembrane region" description="Helical" evidence="1">
    <location>
        <begin position="65"/>
        <end position="83"/>
    </location>
</feature>
<keyword evidence="1" id="KW-0472">Membrane</keyword>
<evidence type="ECO:0000313" key="2">
    <source>
        <dbReference type="EMBL" id="MFL0268494.1"/>
    </source>
</evidence>